<sequence>MVDVAETFLQVFLLETFAKIADRRIFVSLLGSLVLLRTFIFLVTTTRGNLVGLALFNMLILLMLRKPRSLMRTKDLNYSGAKLKFVTKMRFIVKEC</sequence>
<evidence type="ECO:0000313" key="3">
    <source>
        <dbReference type="Proteomes" id="UP000636800"/>
    </source>
</evidence>
<gene>
    <name evidence="2" type="ORF">HPP92_015919</name>
</gene>
<keyword evidence="1" id="KW-0472">Membrane</keyword>
<keyword evidence="1" id="KW-1133">Transmembrane helix</keyword>
<accession>A0A835QSI3</accession>
<feature type="transmembrane region" description="Helical" evidence="1">
    <location>
        <begin position="25"/>
        <end position="42"/>
    </location>
</feature>
<dbReference type="EMBL" id="JADCNL010000007">
    <property type="protein sequence ID" value="KAG0474062.1"/>
    <property type="molecule type" value="Genomic_DNA"/>
</dbReference>
<proteinExistence type="predicted"/>
<keyword evidence="3" id="KW-1185">Reference proteome</keyword>
<dbReference type="AlphaFoldDB" id="A0A835QSI3"/>
<comment type="caution">
    <text evidence="2">The sequence shown here is derived from an EMBL/GenBank/DDBJ whole genome shotgun (WGS) entry which is preliminary data.</text>
</comment>
<name>A0A835QSI3_VANPL</name>
<evidence type="ECO:0000313" key="2">
    <source>
        <dbReference type="EMBL" id="KAG0474062.1"/>
    </source>
</evidence>
<organism evidence="2 3">
    <name type="scientific">Vanilla planifolia</name>
    <name type="common">Vanilla</name>
    <dbReference type="NCBI Taxonomy" id="51239"/>
    <lineage>
        <taxon>Eukaryota</taxon>
        <taxon>Viridiplantae</taxon>
        <taxon>Streptophyta</taxon>
        <taxon>Embryophyta</taxon>
        <taxon>Tracheophyta</taxon>
        <taxon>Spermatophyta</taxon>
        <taxon>Magnoliopsida</taxon>
        <taxon>Liliopsida</taxon>
        <taxon>Asparagales</taxon>
        <taxon>Orchidaceae</taxon>
        <taxon>Vanilloideae</taxon>
        <taxon>Vanilleae</taxon>
        <taxon>Vanilla</taxon>
    </lineage>
</organism>
<reference evidence="2 3" key="1">
    <citation type="journal article" date="2020" name="Nat. Food">
        <title>A phased Vanilla planifolia genome enables genetic improvement of flavour and production.</title>
        <authorList>
            <person name="Hasing T."/>
            <person name="Tang H."/>
            <person name="Brym M."/>
            <person name="Khazi F."/>
            <person name="Huang T."/>
            <person name="Chambers A.H."/>
        </authorList>
    </citation>
    <scope>NUCLEOTIDE SEQUENCE [LARGE SCALE GENOMIC DNA]</scope>
    <source>
        <tissue evidence="2">Leaf</tissue>
    </source>
</reference>
<evidence type="ECO:0000256" key="1">
    <source>
        <dbReference type="SAM" id="Phobius"/>
    </source>
</evidence>
<dbReference type="Proteomes" id="UP000636800">
    <property type="component" value="Chromosome 7"/>
</dbReference>
<keyword evidence="1" id="KW-0812">Transmembrane</keyword>
<protein>
    <submittedName>
        <fullName evidence="2">Uncharacterized protein</fullName>
    </submittedName>
</protein>
<feature type="transmembrane region" description="Helical" evidence="1">
    <location>
        <begin position="48"/>
        <end position="64"/>
    </location>
</feature>